<reference evidence="5 6" key="1">
    <citation type="journal article" date="2015" name="Genome Announc.">
        <title>Expanding the biotechnology potential of lactobacilli through comparative genomics of 213 strains and associated genera.</title>
        <authorList>
            <person name="Sun Z."/>
            <person name="Harris H.M."/>
            <person name="McCann A."/>
            <person name="Guo C."/>
            <person name="Argimon S."/>
            <person name="Zhang W."/>
            <person name="Yang X."/>
            <person name="Jeffery I.B."/>
            <person name="Cooney J.C."/>
            <person name="Kagawa T.F."/>
            <person name="Liu W."/>
            <person name="Song Y."/>
            <person name="Salvetti E."/>
            <person name="Wrobel A."/>
            <person name="Rasinkangas P."/>
            <person name="Parkhill J."/>
            <person name="Rea M.C."/>
            <person name="O'Sullivan O."/>
            <person name="Ritari J."/>
            <person name="Douillard F.P."/>
            <person name="Paul Ross R."/>
            <person name="Yang R."/>
            <person name="Briner A.E."/>
            <person name="Felis G.E."/>
            <person name="de Vos W.M."/>
            <person name="Barrangou R."/>
            <person name="Klaenhammer T.R."/>
            <person name="Caufield P.W."/>
            <person name="Cui Y."/>
            <person name="Zhang H."/>
            <person name="O'Toole P.W."/>
        </authorList>
    </citation>
    <scope>NUCLEOTIDE SEQUENCE [LARGE SCALE GENOMIC DNA]</scope>
    <source>
        <strain evidence="5 6">DSM 15638</strain>
    </source>
</reference>
<dbReference type="STRING" id="1423719.FC66_GL000997"/>
<dbReference type="SUPFAM" id="SSF53822">
    <property type="entry name" value="Periplasmic binding protein-like I"/>
    <property type="match status" value="1"/>
</dbReference>
<comment type="caution">
    <text evidence="5">The sequence shown here is derived from an EMBL/GenBank/DDBJ whole genome shotgun (WGS) entry which is preliminary data.</text>
</comment>
<dbReference type="PATRIC" id="fig|1423719.4.peg.1014"/>
<proteinExistence type="predicted"/>
<dbReference type="PANTHER" id="PTHR30146">
    <property type="entry name" value="LACI-RELATED TRANSCRIPTIONAL REPRESSOR"/>
    <property type="match status" value="1"/>
</dbReference>
<dbReference type="Proteomes" id="UP000051450">
    <property type="component" value="Unassembled WGS sequence"/>
</dbReference>
<organism evidence="5 6">
    <name type="scientific">Dellaglioa algida DSM 15638</name>
    <dbReference type="NCBI Taxonomy" id="1423719"/>
    <lineage>
        <taxon>Bacteria</taxon>
        <taxon>Bacillati</taxon>
        <taxon>Bacillota</taxon>
        <taxon>Bacilli</taxon>
        <taxon>Lactobacillales</taxon>
        <taxon>Lactobacillaceae</taxon>
        <taxon>Dellaglioa</taxon>
    </lineage>
</organism>
<dbReference type="Gene3D" id="3.40.50.2300">
    <property type="match status" value="2"/>
</dbReference>
<dbReference type="EMBL" id="AZDI01000003">
    <property type="protein sequence ID" value="KRK46035.1"/>
    <property type="molecule type" value="Genomic_DNA"/>
</dbReference>
<dbReference type="InterPro" id="IPR000843">
    <property type="entry name" value="HTH_LacI"/>
</dbReference>
<keyword evidence="6" id="KW-1185">Reference proteome</keyword>
<dbReference type="InterPro" id="IPR028082">
    <property type="entry name" value="Peripla_BP_I"/>
</dbReference>
<dbReference type="PROSITE" id="PS50932">
    <property type="entry name" value="HTH_LACI_2"/>
    <property type="match status" value="1"/>
</dbReference>
<evidence type="ECO:0000256" key="1">
    <source>
        <dbReference type="ARBA" id="ARBA00023015"/>
    </source>
</evidence>
<dbReference type="OrthoDB" id="9796186at2"/>
<dbReference type="InterPro" id="IPR010982">
    <property type="entry name" value="Lambda_DNA-bd_dom_sf"/>
</dbReference>
<dbReference type="CDD" id="cd01392">
    <property type="entry name" value="HTH_LacI"/>
    <property type="match status" value="1"/>
</dbReference>
<dbReference type="AlphaFoldDB" id="A0A0R1HNJ4"/>
<evidence type="ECO:0000256" key="3">
    <source>
        <dbReference type="ARBA" id="ARBA00023163"/>
    </source>
</evidence>
<dbReference type="SUPFAM" id="SSF47413">
    <property type="entry name" value="lambda repressor-like DNA-binding domains"/>
    <property type="match status" value="1"/>
</dbReference>
<gene>
    <name evidence="5" type="ORF">FC66_GL000997</name>
</gene>
<keyword evidence="2" id="KW-0238">DNA-binding</keyword>
<dbReference type="PROSITE" id="PS00356">
    <property type="entry name" value="HTH_LACI_1"/>
    <property type="match status" value="1"/>
</dbReference>
<dbReference type="GeneID" id="83547963"/>
<sequence length="358" mass="39967">MTHKNLTIKEIAQRSGVSISTVSRVLNNSPSVSNEKREKIQAVIHENDYQPSMVARSMVSKRTHTLAIIAPDINNPYFTDLISEIELIANQSNYSILLFNTMSAGNRKVETKDSIEISVFKSILEKQVDGIFILGGDIDKEDLSESYLTALNHLNSIIPVVVIGQYQNGVNCHFIDRNLKYGVTLITQHLLSLGYRDIGFIGGEPKIKITTERVKAFKEILSLYSSVNEETIILNDYYAKDGYQAIKLLIEKNILPKALVAMNDQVALGAFRALNDYHLSCPEDIAIVSCDAFPDADFQTPRITNVNQHNHDLAQVALTTLLFYLDTTEILPENMSQHLPELVIRESCGSKNIGGLKL</sequence>
<evidence type="ECO:0000313" key="5">
    <source>
        <dbReference type="EMBL" id="KRK46035.1"/>
    </source>
</evidence>
<dbReference type="GO" id="GO:0003700">
    <property type="term" value="F:DNA-binding transcription factor activity"/>
    <property type="evidence" value="ECO:0007669"/>
    <property type="project" value="TreeGrafter"/>
</dbReference>
<dbReference type="PRINTS" id="PR00036">
    <property type="entry name" value="HTHLACI"/>
</dbReference>
<dbReference type="GO" id="GO:0000976">
    <property type="term" value="F:transcription cis-regulatory region binding"/>
    <property type="evidence" value="ECO:0007669"/>
    <property type="project" value="TreeGrafter"/>
</dbReference>
<accession>A0A0R1HNJ4</accession>
<dbReference type="Gene3D" id="1.10.260.40">
    <property type="entry name" value="lambda repressor-like DNA-binding domains"/>
    <property type="match status" value="1"/>
</dbReference>
<dbReference type="Pfam" id="PF00356">
    <property type="entry name" value="LacI"/>
    <property type="match status" value="1"/>
</dbReference>
<feature type="domain" description="HTH lacI-type" evidence="4">
    <location>
        <begin position="6"/>
        <end position="60"/>
    </location>
</feature>
<dbReference type="PANTHER" id="PTHR30146:SF150">
    <property type="entry name" value="ARABINOSE METABOLISM TRANSCRIPTIONAL REPRESSOR"/>
    <property type="match status" value="1"/>
</dbReference>
<keyword evidence="1" id="KW-0805">Transcription regulation</keyword>
<name>A0A0R1HNJ4_9LACO</name>
<keyword evidence="3" id="KW-0804">Transcription</keyword>
<dbReference type="InterPro" id="IPR046335">
    <property type="entry name" value="LacI/GalR-like_sensor"/>
</dbReference>
<dbReference type="RefSeq" id="WP_057974057.1">
    <property type="nucleotide sequence ID" value="NZ_AZDI01000003.1"/>
</dbReference>
<evidence type="ECO:0000313" key="6">
    <source>
        <dbReference type="Proteomes" id="UP000051450"/>
    </source>
</evidence>
<protein>
    <submittedName>
        <fullName evidence="5">Laci family transcriptional regulator</fullName>
    </submittedName>
</protein>
<evidence type="ECO:0000259" key="4">
    <source>
        <dbReference type="PROSITE" id="PS50932"/>
    </source>
</evidence>
<dbReference type="Pfam" id="PF13377">
    <property type="entry name" value="Peripla_BP_3"/>
    <property type="match status" value="1"/>
</dbReference>
<dbReference type="CDD" id="cd06267">
    <property type="entry name" value="PBP1_LacI_sugar_binding-like"/>
    <property type="match status" value="1"/>
</dbReference>
<evidence type="ECO:0000256" key="2">
    <source>
        <dbReference type="ARBA" id="ARBA00023125"/>
    </source>
</evidence>
<dbReference type="SMART" id="SM00354">
    <property type="entry name" value="HTH_LACI"/>
    <property type="match status" value="1"/>
</dbReference>